<dbReference type="InterPro" id="IPR019853">
    <property type="entry name" value="GldB-like"/>
</dbReference>
<keyword evidence="2" id="KW-1185">Reference proteome</keyword>
<accession>A0A412GTF3</accession>
<reference evidence="1 2" key="1">
    <citation type="submission" date="2018-08" db="EMBL/GenBank/DDBJ databases">
        <title>A genome reference for cultivated species of the human gut microbiota.</title>
        <authorList>
            <person name="Zou Y."/>
            <person name="Xue W."/>
            <person name="Luo G."/>
        </authorList>
    </citation>
    <scope>NUCLEOTIDE SEQUENCE [LARGE SCALE GENOMIC DNA]</scope>
    <source>
        <strain evidence="1 2">AF24-2</strain>
    </source>
</reference>
<comment type="caution">
    <text evidence="1">The sequence shown here is derived from an EMBL/GenBank/DDBJ whole genome shotgun (WGS) entry which is preliminary data.</text>
</comment>
<name>A0A412GTF3_9BACT</name>
<keyword evidence="1" id="KW-0449">Lipoprotein</keyword>
<dbReference type="RefSeq" id="WP_118483667.1">
    <property type="nucleotide sequence ID" value="NZ_QRUU01000015.1"/>
</dbReference>
<sequence>MRKFIFILLSIVVLVSCHTGEQDGDVLLNKNIKVFRYDRLQFEATAMNSFSALQKMSLDCPRATKILIEDVLMLGTVDEPAINERLCEYYSDTILLRLMQDATEKFKDMTSLEKGFTEGFHRLREEIPSFPIPAVYSQISALNQSVVVGDSLLGFSIDKYMGEDYPLYRRYYYDYQRRSMNPNRILPDCFTFYLLSLYPFEWHPGHRSLYDVIMHQGKIHWVVRKVLKMKSNGAMLGYSSEEEDWCKEHEKEMWKWMKERGHLASTDPMLIRAYTHSDPSMVLNGEKIPPVIGLWLGMQLVEKYMKQHSDVSIATLLERTDFGNLTLD</sequence>
<gene>
    <name evidence="1" type="ORF">DWY20_05185</name>
</gene>
<dbReference type="EMBL" id="QRUU01000015">
    <property type="protein sequence ID" value="RGR98072.1"/>
    <property type="molecule type" value="Genomic_DNA"/>
</dbReference>
<organism evidence="1 2">
    <name type="scientific">Phocaeicola coprocola</name>
    <dbReference type="NCBI Taxonomy" id="310298"/>
    <lineage>
        <taxon>Bacteria</taxon>
        <taxon>Pseudomonadati</taxon>
        <taxon>Bacteroidota</taxon>
        <taxon>Bacteroidia</taxon>
        <taxon>Bacteroidales</taxon>
        <taxon>Bacteroidaceae</taxon>
        <taxon>Phocaeicola</taxon>
    </lineage>
</organism>
<proteinExistence type="predicted"/>
<protein>
    <submittedName>
        <fullName evidence="1">Gliding motility lipoprotein GldB</fullName>
    </submittedName>
</protein>
<evidence type="ECO:0000313" key="1">
    <source>
        <dbReference type="EMBL" id="RGR98072.1"/>
    </source>
</evidence>
<dbReference type="Pfam" id="PF25594">
    <property type="entry name" value="GldB_lipo"/>
    <property type="match status" value="1"/>
</dbReference>
<dbReference type="AlphaFoldDB" id="A0A412GTF3"/>
<evidence type="ECO:0000313" key="2">
    <source>
        <dbReference type="Proteomes" id="UP000285864"/>
    </source>
</evidence>
<dbReference type="Proteomes" id="UP000285864">
    <property type="component" value="Unassembled WGS sequence"/>
</dbReference>
<dbReference type="PROSITE" id="PS51257">
    <property type="entry name" value="PROKAR_LIPOPROTEIN"/>
    <property type="match status" value="1"/>
</dbReference>